<gene>
    <name evidence="2" type="ORF">OLMES_5272</name>
</gene>
<keyword evidence="1" id="KW-0472">Membrane</keyword>
<name>A0A1Y0IIN0_9GAMM</name>
<keyword evidence="1" id="KW-1133">Transmembrane helix</keyword>
<dbReference type="Proteomes" id="UP000196027">
    <property type="component" value="Chromosome"/>
</dbReference>
<organism evidence="2 3">
    <name type="scientific">Oleiphilus messinensis</name>
    <dbReference type="NCBI Taxonomy" id="141451"/>
    <lineage>
        <taxon>Bacteria</taxon>
        <taxon>Pseudomonadati</taxon>
        <taxon>Pseudomonadota</taxon>
        <taxon>Gammaproteobacteria</taxon>
        <taxon>Oceanospirillales</taxon>
        <taxon>Oleiphilaceae</taxon>
        <taxon>Oleiphilus</taxon>
    </lineage>
</organism>
<keyword evidence="1" id="KW-0812">Transmembrane</keyword>
<evidence type="ECO:0000313" key="2">
    <source>
        <dbReference type="EMBL" id="ARU59254.1"/>
    </source>
</evidence>
<proteinExistence type="predicted"/>
<keyword evidence="3" id="KW-1185">Reference proteome</keyword>
<sequence>MNKRKFPRRLLFTLVVVYLLVIVAPGIIVYPVDWLLMLVYERNYVDGWTPGSMAYTVFLVSWPVIIVILVLYNLFLMRKK</sequence>
<accession>A0A1Y0IIN0</accession>
<evidence type="ECO:0000256" key="1">
    <source>
        <dbReference type="SAM" id="Phobius"/>
    </source>
</evidence>
<feature type="transmembrane region" description="Helical" evidence="1">
    <location>
        <begin position="52"/>
        <end position="75"/>
    </location>
</feature>
<evidence type="ECO:0000313" key="3">
    <source>
        <dbReference type="Proteomes" id="UP000196027"/>
    </source>
</evidence>
<dbReference type="AlphaFoldDB" id="A0A1Y0IIN0"/>
<feature type="transmembrane region" description="Helical" evidence="1">
    <location>
        <begin position="12"/>
        <end position="32"/>
    </location>
</feature>
<dbReference type="KEGG" id="ome:OLMES_5272"/>
<protein>
    <submittedName>
        <fullName evidence="2">Multipass membrane protein</fullName>
    </submittedName>
</protein>
<reference evidence="2 3" key="1">
    <citation type="submission" date="2017-05" db="EMBL/GenBank/DDBJ databases">
        <title>Genomic insights into alkan degradation activity of Oleiphilus messinensis.</title>
        <authorList>
            <person name="Kozyavkin S.A."/>
            <person name="Slesarev A.I."/>
            <person name="Golyshin P.N."/>
            <person name="Korzhenkov A."/>
            <person name="Golyshina O.N."/>
            <person name="Toshchakov S.V."/>
        </authorList>
    </citation>
    <scope>NUCLEOTIDE SEQUENCE [LARGE SCALE GENOMIC DNA]</scope>
    <source>
        <strain evidence="2 3">ME102</strain>
    </source>
</reference>
<dbReference type="EMBL" id="CP021425">
    <property type="protein sequence ID" value="ARU59254.1"/>
    <property type="molecule type" value="Genomic_DNA"/>
</dbReference>